<dbReference type="Proteomes" id="UP001596549">
    <property type="component" value="Unassembled WGS sequence"/>
</dbReference>
<keyword evidence="2" id="KW-0808">Transferase</keyword>
<keyword evidence="2" id="KW-0489">Methyltransferase</keyword>
<reference evidence="3" key="1">
    <citation type="journal article" date="2019" name="Int. J. Syst. Evol. Microbiol.">
        <title>The Global Catalogue of Microorganisms (GCM) 10K type strain sequencing project: providing services to taxonomists for standard genome sequencing and annotation.</title>
        <authorList>
            <consortium name="The Broad Institute Genomics Platform"/>
            <consortium name="The Broad Institute Genome Sequencing Center for Infectious Disease"/>
            <person name="Wu L."/>
            <person name="Ma J."/>
        </authorList>
    </citation>
    <scope>NUCLEOTIDE SEQUENCE [LARGE SCALE GENOMIC DNA]</scope>
    <source>
        <strain evidence="3">NBRC 106396</strain>
    </source>
</reference>
<accession>A0ABW2NQT1</accession>
<gene>
    <name evidence="2" type="ORF">ACFQPF_10485</name>
</gene>
<dbReference type="PANTHER" id="PTHR43591">
    <property type="entry name" value="METHYLTRANSFERASE"/>
    <property type="match status" value="1"/>
</dbReference>
<dbReference type="EMBL" id="JBHTCP010000016">
    <property type="protein sequence ID" value="MFC7372110.1"/>
    <property type="molecule type" value="Genomic_DNA"/>
</dbReference>
<proteinExistence type="predicted"/>
<dbReference type="GO" id="GO:0032259">
    <property type="term" value="P:methylation"/>
    <property type="evidence" value="ECO:0007669"/>
    <property type="project" value="UniProtKB-KW"/>
</dbReference>
<dbReference type="RefSeq" id="WP_379749690.1">
    <property type="nucleotide sequence ID" value="NZ_JBHTCP010000016.1"/>
</dbReference>
<dbReference type="CDD" id="cd02440">
    <property type="entry name" value="AdoMet_MTases"/>
    <property type="match status" value="1"/>
</dbReference>
<dbReference type="InterPro" id="IPR029063">
    <property type="entry name" value="SAM-dependent_MTases_sf"/>
</dbReference>
<name>A0ABW2NQT1_9BACL</name>
<dbReference type="Pfam" id="PF08241">
    <property type="entry name" value="Methyltransf_11"/>
    <property type="match status" value="1"/>
</dbReference>
<evidence type="ECO:0000313" key="2">
    <source>
        <dbReference type="EMBL" id="MFC7372110.1"/>
    </source>
</evidence>
<protein>
    <submittedName>
        <fullName evidence="2">Class I SAM-dependent methyltransferase</fullName>
        <ecNumber evidence="2">2.1.1.-</ecNumber>
    </submittedName>
</protein>
<evidence type="ECO:0000313" key="3">
    <source>
        <dbReference type="Proteomes" id="UP001596549"/>
    </source>
</evidence>
<comment type="caution">
    <text evidence="2">The sequence shown here is derived from an EMBL/GenBank/DDBJ whole genome shotgun (WGS) entry which is preliminary data.</text>
</comment>
<feature type="domain" description="Methyltransferase type 11" evidence="1">
    <location>
        <begin position="42"/>
        <end position="138"/>
    </location>
</feature>
<evidence type="ECO:0000259" key="1">
    <source>
        <dbReference type="Pfam" id="PF08241"/>
    </source>
</evidence>
<keyword evidence="3" id="KW-1185">Reference proteome</keyword>
<dbReference type="InterPro" id="IPR013216">
    <property type="entry name" value="Methyltransf_11"/>
</dbReference>
<dbReference type="GO" id="GO:0008168">
    <property type="term" value="F:methyltransferase activity"/>
    <property type="evidence" value="ECO:0007669"/>
    <property type="project" value="UniProtKB-KW"/>
</dbReference>
<organism evidence="2 3">
    <name type="scientific">Fictibacillus iocasae</name>
    <dbReference type="NCBI Taxonomy" id="2715437"/>
    <lineage>
        <taxon>Bacteria</taxon>
        <taxon>Bacillati</taxon>
        <taxon>Bacillota</taxon>
        <taxon>Bacilli</taxon>
        <taxon>Bacillales</taxon>
        <taxon>Fictibacillaceae</taxon>
        <taxon>Fictibacillus</taxon>
    </lineage>
</organism>
<dbReference type="EC" id="2.1.1.-" evidence="2"/>
<sequence>MNGEEFDDLVHFFDSMARTSWLSAVHDTIKEETGSWEGKKVLDVGCGTGRLLLKGAEEAEAVTGVDLSREMVKSAVQNFFFHDKSKKAEFLIGDACALPVDNSSFHLALSTCVIFLLPEPELGLKELHRVLKADGTAAMLNPSPKMNQLSAHQYGKEKGISGFELTSLLKWANVSTRRHRYSEDELTSLLTSTGFHTIRHVHVLNGLATITLAVKSSSL</sequence>
<dbReference type="Gene3D" id="3.40.50.150">
    <property type="entry name" value="Vaccinia Virus protein VP39"/>
    <property type="match status" value="1"/>
</dbReference>
<dbReference type="SUPFAM" id="SSF53335">
    <property type="entry name" value="S-adenosyl-L-methionine-dependent methyltransferases"/>
    <property type="match status" value="1"/>
</dbReference>